<dbReference type="GO" id="GO:0004252">
    <property type="term" value="F:serine-type endopeptidase activity"/>
    <property type="evidence" value="ECO:0007669"/>
    <property type="project" value="InterPro"/>
</dbReference>
<keyword evidence="4" id="KW-0378">Hydrolase</keyword>
<dbReference type="eggNOG" id="COG0705">
    <property type="taxonomic scope" value="Bacteria"/>
</dbReference>
<dbReference type="InterPro" id="IPR022764">
    <property type="entry name" value="Peptidase_S54_rhomboid_dom"/>
</dbReference>
<evidence type="ECO:0000256" key="7">
    <source>
        <dbReference type="SAM" id="Phobius"/>
    </source>
</evidence>
<dbReference type="KEGG" id="ppn:Palpr_2859"/>
<keyword evidence="6 7" id="KW-0472">Membrane</keyword>
<evidence type="ECO:0000256" key="6">
    <source>
        <dbReference type="ARBA" id="ARBA00023136"/>
    </source>
</evidence>
<dbReference type="SUPFAM" id="SSF144091">
    <property type="entry name" value="Rhomboid-like"/>
    <property type="match status" value="1"/>
</dbReference>
<dbReference type="PANTHER" id="PTHR43731:SF14">
    <property type="entry name" value="PRESENILIN-ASSOCIATED RHOMBOID-LIKE PROTEIN, MITOCHONDRIAL"/>
    <property type="match status" value="1"/>
</dbReference>
<organism evidence="10 11">
    <name type="scientific">Paludibacter propionicigenes (strain DSM 17365 / JCM 13257 / WB4)</name>
    <dbReference type="NCBI Taxonomy" id="694427"/>
    <lineage>
        <taxon>Bacteria</taxon>
        <taxon>Pseudomonadati</taxon>
        <taxon>Bacteroidota</taxon>
        <taxon>Bacteroidia</taxon>
        <taxon>Bacteroidales</taxon>
        <taxon>Paludibacteraceae</taxon>
        <taxon>Paludibacter</taxon>
    </lineage>
</organism>
<reference evidence="10 11" key="2">
    <citation type="journal article" date="2011" name="Stand. Genomic Sci.">
        <title>Complete genome sequence of Paludibacter propionicigenes type strain (WB4).</title>
        <authorList>
            <person name="Gronow S."/>
            <person name="Munk C."/>
            <person name="Lapidus A."/>
            <person name="Nolan M."/>
            <person name="Lucas S."/>
            <person name="Hammon N."/>
            <person name="Deshpande S."/>
            <person name="Cheng J.F."/>
            <person name="Tapia R."/>
            <person name="Han C."/>
            <person name="Goodwin L."/>
            <person name="Pitluck S."/>
            <person name="Liolios K."/>
            <person name="Ivanova N."/>
            <person name="Mavromatis K."/>
            <person name="Mikhailova N."/>
            <person name="Pati A."/>
            <person name="Chen A."/>
            <person name="Palaniappan K."/>
            <person name="Land M."/>
            <person name="Hauser L."/>
            <person name="Chang Y.J."/>
            <person name="Jeffries C.D."/>
            <person name="Brambilla E."/>
            <person name="Rohde M."/>
            <person name="Goker M."/>
            <person name="Detter J.C."/>
            <person name="Woyke T."/>
            <person name="Bristow J."/>
            <person name="Eisen J.A."/>
            <person name="Markowitz V."/>
            <person name="Hugenholtz P."/>
            <person name="Kyrpides N.C."/>
            <person name="Klenk H.P."/>
        </authorList>
    </citation>
    <scope>NUCLEOTIDE SEQUENCE [LARGE SCALE GENOMIC DNA]</scope>
    <source>
        <strain evidence="11">DSM 17365 / JCM 13257 / WB4</strain>
    </source>
</reference>
<feature type="transmembrane region" description="Helical" evidence="7">
    <location>
        <begin position="164"/>
        <end position="187"/>
    </location>
</feature>
<dbReference type="Gene3D" id="1.20.1540.10">
    <property type="entry name" value="Rhomboid-like"/>
    <property type="match status" value="1"/>
</dbReference>
<evidence type="ECO:0000256" key="5">
    <source>
        <dbReference type="ARBA" id="ARBA00022989"/>
    </source>
</evidence>
<dbReference type="EMBL" id="CP002345">
    <property type="protein sequence ID" value="ADQ80988.1"/>
    <property type="molecule type" value="Genomic_DNA"/>
</dbReference>
<dbReference type="GO" id="GO:0016020">
    <property type="term" value="C:membrane"/>
    <property type="evidence" value="ECO:0007669"/>
    <property type="project" value="UniProtKB-SubCell"/>
</dbReference>
<feature type="domain" description="DUF6576" evidence="9">
    <location>
        <begin position="253"/>
        <end position="292"/>
    </location>
</feature>
<name>E4T8E4_PALPW</name>
<evidence type="ECO:0000256" key="1">
    <source>
        <dbReference type="ARBA" id="ARBA00004141"/>
    </source>
</evidence>
<gene>
    <name evidence="10" type="ordered locus">Palpr_2859</name>
</gene>
<reference key="1">
    <citation type="submission" date="2010-11" db="EMBL/GenBank/DDBJ databases">
        <title>The complete genome of Paludibacter propionicigenes DSM 17365.</title>
        <authorList>
            <consortium name="US DOE Joint Genome Institute (JGI-PGF)"/>
            <person name="Lucas S."/>
            <person name="Copeland A."/>
            <person name="Lapidus A."/>
            <person name="Bruce D."/>
            <person name="Goodwin L."/>
            <person name="Pitluck S."/>
            <person name="Kyrpides N."/>
            <person name="Mavromatis K."/>
            <person name="Ivanova N."/>
            <person name="Munk A.C."/>
            <person name="Brettin T."/>
            <person name="Detter J.C."/>
            <person name="Han C."/>
            <person name="Tapia R."/>
            <person name="Land M."/>
            <person name="Hauser L."/>
            <person name="Markowitz V."/>
            <person name="Cheng J.-F."/>
            <person name="Hugenholtz P."/>
            <person name="Woyke T."/>
            <person name="Wu D."/>
            <person name="Gronow S."/>
            <person name="Wellnitz S."/>
            <person name="Brambilla E."/>
            <person name="Klenk H.-P."/>
            <person name="Eisen J.A."/>
        </authorList>
    </citation>
    <scope>NUCLEOTIDE SEQUENCE</scope>
    <source>
        <strain>WB4</strain>
    </source>
</reference>
<dbReference type="InterPro" id="IPR035952">
    <property type="entry name" value="Rhomboid-like_sf"/>
</dbReference>
<evidence type="ECO:0000313" key="11">
    <source>
        <dbReference type="Proteomes" id="UP000008718"/>
    </source>
</evidence>
<feature type="transmembrane region" description="Helical" evidence="7">
    <location>
        <begin position="193"/>
        <end position="212"/>
    </location>
</feature>
<dbReference type="InterPro" id="IPR046483">
    <property type="entry name" value="DUF6576"/>
</dbReference>
<evidence type="ECO:0000256" key="4">
    <source>
        <dbReference type="ARBA" id="ARBA00022801"/>
    </source>
</evidence>
<dbReference type="HOGENOM" id="CLU_055068_4_0_10"/>
<feature type="transmembrane region" description="Helical" evidence="7">
    <location>
        <begin position="107"/>
        <end position="127"/>
    </location>
</feature>
<dbReference type="PANTHER" id="PTHR43731">
    <property type="entry name" value="RHOMBOID PROTEASE"/>
    <property type="match status" value="1"/>
</dbReference>
<proteinExistence type="inferred from homology"/>
<sequence length="297" mass="33344">MDAFEKLKLTFRQGNSLIKLIYINVGIFIIINVLDILLKLFKISPEINFADYFKVPSNVSLLLTQFWSVFSYMFLHESLSHIFFNMFSLFWFGRIFLLYFSEKQLVGLYVIGGLVAALTYVSAFNLIPYYAPLVSQSLLLGASGSIMAIIVATAFQSPNMELQLLFIGNVKLKYIAAVAVLTSFFGLTSNNSGGQLAHLGGALAGYIFVVSLHQGTDLSKGVSRILDVFSNLFRPKKLKVKTNPNYRKAKMTDAEFNANKARKMAEIDKILDKIKTSGYESLSTEEKKRLFEQGNKN</sequence>
<feature type="transmembrane region" description="Helical" evidence="7">
    <location>
        <begin position="133"/>
        <end position="152"/>
    </location>
</feature>
<comment type="subcellular location">
    <subcellularLocation>
        <location evidence="1">Membrane</location>
        <topology evidence="1">Multi-pass membrane protein</topology>
    </subcellularLocation>
</comment>
<feature type="transmembrane region" description="Helical" evidence="7">
    <location>
        <begin position="82"/>
        <end position="100"/>
    </location>
</feature>
<feature type="transmembrane region" description="Helical" evidence="7">
    <location>
        <begin position="20"/>
        <end position="38"/>
    </location>
</feature>
<protein>
    <submittedName>
        <fullName evidence="10">Rhomboid family protein</fullName>
    </submittedName>
</protein>
<dbReference type="RefSeq" id="WP_013446357.1">
    <property type="nucleotide sequence ID" value="NC_014734.1"/>
</dbReference>
<dbReference type="Pfam" id="PF20216">
    <property type="entry name" value="DUF6576"/>
    <property type="match status" value="1"/>
</dbReference>
<evidence type="ECO:0000259" key="8">
    <source>
        <dbReference type="Pfam" id="PF01694"/>
    </source>
</evidence>
<keyword evidence="3 7" id="KW-0812">Transmembrane</keyword>
<dbReference type="InterPro" id="IPR050925">
    <property type="entry name" value="Rhomboid_protease_S54"/>
</dbReference>
<dbReference type="Proteomes" id="UP000008718">
    <property type="component" value="Chromosome"/>
</dbReference>
<accession>E4T8E4</accession>
<evidence type="ECO:0000259" key="9">
    <source>
        <dbReference type="Pfam" id="PF20216"/>
    </source>
</evidence>
<feature type="domain" description="Peptidase S54 rhomboid" evidence="8">
    <location>
        <begin position="64"/>
        <end position="213"/>
    </location>
</feature>
<evidence type="ECO:0000256" key="3">
    <source>
        <dbReference type="ARBA" id="ARBA00022692"/>
    </source>
</evidence>
<dbReference type="AlphaFoldDB" id="E4T8E4"/>
<dbReference type="Pfam" id="PF01694">
    <property type="entry name" value="Rhomboid"/>
    <property type="match status" value="1"/>
</dbReference>
<dbReference type="OrthoDB" id="680602at2"/>
<keyword evidence="11" id="KW-1185">Reference proteome</keyword>
<dbReference type="STRING" id="694427.Palpr_2859"/>
<comment type="similarity">
    <text evidence="2">Belongs to the peptidase S54 family.</text>
</comment>
<keyword evidence="5 7" id="KW-1133">Transmembrane helix</keyword>
<evidence type="ECO:0000256" key="2">
    <source>
        <dbReference type="ARBA" id="ARBA00009045"/>
    </source>
</evidence>
<evidence type="ECO:0000313" key="10">
    <source>
        <dbReference type="EMBL" id="ADQ80988.1"/>
    </source>
</evidence>